<gene>
    <name evidence="2" type="ORF">AXF14_05965</name>
</gene>
<dbReference type="KEGG" id="ard:AXF14_05965"/>
<sequence>MQLNAPVLMPVWMTVIAIVGAILAIAFILRAVLVTLRDRSRTIGDVPMAPDERRQWSGKVDEAARRYRDGETDLRGLHLELAEVLRGFASARSGEDIDTATAREILDMADTTGPRSIEERLRMVRRGGRPLDTNPLGHVGELLTVWEQPSFDRDPRAAADQAIKEAGEVVHRW</sequence>
<name>A0A120KMH8_ACTRD</name>
<dbReference type="OrthoDB" id="3268584at2"/>
<evidence type="ECO:0000313" key="3">
    <source>
        <dbReference type="Proteomes" id="UP000065220"/>
    </source>
</evidence>
<dbReference type="EMBL" id="CP014228">
    <property type="protein sequence ID" value="AMD87214.1"/>
    <property type="molecule type" value="Genomic_DNA"/>
</dbReference>
<dbReference type="Proteomes" id="UP000065220">
    <property type="component" value="Chromosome"/>
</dbReference>
<reference evidence="3" key="1">
    <citation type="submission" date="2016-02" db="EMBL/GenBank/DDBJ databases">
        <authorList>
            <person name="Holder M.E."/>
            <person name="Ajami N.J."/>
            <person name="Petrosino J.F."/>
        </authorList>
    </citation>
    <scope>NUCLEOTIDE SEQUENCE [LARGE SCALE GENOMIC DNA]</scope>
    <source>
        <strain evidence="3">CCUG 36733</strain>
    </source>
</reference>
<keyword evidence="1" id="KW-0472">Membrane</keyword>
<dbReference type="STRING" id="111015.AXF14_05965"/>
<evidence type="ECO:0000256" key="1">
    <source>
        <dbReference type="SAM" id="Phobius"/>
    </source>
</evidence>
<keyword evidence="1" id="KW-1133">Transmembrane helix</keyword>
<dbReference type="RefSeq" id="WP_067941652.1">
    <property type="nucleotide sequence ID" value="NZ_CAUHMM010000042.1"/>
</dbReference>
<proteinExistence type="predicted"/>
<dbReference type="AlphaFoldDB" id="A0A120KMH8"/>
<keyword evidence="1" id="KW-0812">Transmembrane</keyword>
<feature type="transmembrane region" description="Helical" evidence="1">
    <location>
        <begin position="12"/>
        <end position="33"/>
    </location>
</feature>
<protein>
    <submittedName>
        <fullName evidence="2">Alpha-amylase</fullName>
    </submittedName>
</protein>
<organism evidence="2 3">
    <name type="scientific">Actinomyces radicidentis</name>
    <dbReference type="NCBI Taxonomy" id="111015"/>
    <lineage>
        <taxon>Bacteria</taxon>
        <taxon>Bacillati</taxon>
        <taxon>Actinomycetota</taxon>
        <taxon>Actinomycetes</taxon>
        <taxon>Actinomycetales</taxon>
        <taxon>Actinomycetaceae</taxon>
        <taxon>Actinomyces</taxon>
    </lineage>
</organism>
<evidence type="ECO:0000313" key="2">
    <source>
        <dbReference type="EMBL" id="AMD87214.1"/>
    </source>
</evidence>
<accession>A0A120KMH8</accession>
<keyword evidence="3" id="KW-1185">Reference proteome</keyword>